<accession>A0A9D4L9L9</accession>
<evidence type="ECO:0000313" key="2">
    <source>
        <dbReference type="Proteomes" id="UP000828390"/>
    </source>
</evidence>
<dbReference type="AlphaFoldDB" id="A0A9D4L9L9"/>
<keyword evidence="2" id="KW-1185">Reference proteome</keyword>
<comment type="caution">
    <text evidence="1">The sequence shown here is derived from an EMBL/GenBank/DDBJ whole genome shotgun (WGS) entry which is preliminary data.</text>
</comment>
<gene>
    <name evidence="1" type="ORF">DPMN_096559</name>
</gene>
<name>A0A9D4L9L9_DREPO</name>
<sequence>MRSDLFALRSPYERSTFQEKSWFRRSSLRVGVRASRRNTEEEEYRELGGVHRLQP</sequence>
<reference evidence="1" key="2">
    <citation type="submission" date="2020-11" db="EMBL/GenBank/DDBJ databases">
        <authorList>
            <person name="McCartney M.A."/>
            <person name="Auch B."/>
            <person name="Kono T."/>
            <person name="Mallez S."/>
            <person name="Becker A."/>
            <person name="Gohl D.M."/>
            <person name="Silverstein K.A.T."/>
            <person name="Koren S."/>
            <person name="Bechman K.B."/>
            <person name="Herman A."/>
            <person name="Abrahante J.E."/>
            <person name="Garbe J."/>
        </authorList>
    </citation>
    <scope>NUCLEOTIDE SEQUENCE</scope>
    <source>
        <strain evidence="1">Duluth1</strain>
        <tissue evidence="1">Whole animal</tissue>
    </source>
</reference>
<dbReference type="Proteomes" id="UP000828390">
    <property type="component" value="Unassembled WGS sequence"/>
</dbReference>
<dbReference type="EMBL" id="JAIWYP010000003">
    <property type="protein sequence ID" value="KAH3854020.1"/>
    <property type="molecule type" value="Genomic_DNA"/>
</dbReference>
<reference evidence="1" key="1">
    <citation type="journal article" date="2019" name="bioRxiv">
        <title>The Genome of the Zebra Mussel, Dreissena polymorpha: A Resource for Invasive Species Research.</title>
        <authorList>
            <person name="McCartney M.A."/>
            <person name="Auch B."/>
            <person name="Kono T."/>
            <person name="Mallez S."/>
            <person name="Zhang Y."/>
            <person name="Obille A."/>
            <person name="Becker A."/>
            <person name="Abrahante J.E."/>
            <person name="Garbe J."/>
            <person name="Badalamenti J.P."/>
            <person name="Herman A."/>
            <person name="Mangelson H."/>
            <person name="Liachko I."/>
            <person name="Sullivan S."/>
            <person name="Sone E.D."/>
            <person name="Koren S."/>
            <person name="Silverstein K.A.T."/>
            <person name="Beckman K.B."/>
            <person name="Gohl D.M."/>
        </authorList>
    </citation>
    <scope>NUCLEOTIDE SEQUENCE</scope>
    <source>
        <strain evidence="1">Duluth1</strain>
        <tissue evidence="1">Whole animal</tissue>
    </source>
</reference>
<evidence type="ECO:0000313" key="1">
    <source>
        <dbReference type="EMBL" id="KAH3854020.1"/>
    </source>
</evidence>
<proteinExistence type="predicted"/>
<organism evidence="1 2">
    <name type="scientific">Dreissena polymorpha</name>
    <name type="common">Zebra mussel</name>
    <name type="synonym">Mytilus polymorpha</name>
    <dbReference type="NCBI Taxonomy" id="45954"/>
    <lineage>
        <taxon>Eukaryota</taxon>
        <taxon>Metazoa</taxon>
        <taxon>Spiralia</taxon>
        <taxon>Lophotrochozoa</taxon>
        <taxon>Mollusca</taxon>
        <taxon>Bivalvia</taxon>
        <taxon>Autobranchia</taxon>
        <taxon>Heteroconchia</taxon>
        <taxon>Euheterodonta</taxon>
        <taxon>Imparidentia</taxon>
        <taxon>Neoheterodontei</taxon>
        <taxon>Myida</taxon>
        <taxon>Dreissenoidea</taxon>
        <taxon>Dreissenidae</taxon>
        <taxon>Dreissena</taxon>
    </lineage>
</organism>
<protein>
    <submittedName>
        <fullName evidence="1">Uncharacterized protein</fullName>
    </submittedName>
</protein>